<keyword evidence="1" id="KW-0853">WD repeat</keyword>
<keyword evidence="3" id="KW-1185">Reference proteome</keyword>
<evidence type="ECO:0000256" key="1">
    <source>
        <dbReference type="ARBA" id="ARBA00022574"/>
    </source>
</evidence>
<sequence length="124" mass="13782">EMVMGDATAWDEEKYRLSILQERAVEARTVFRTVFAPISNRGNSPDILLAASSDGTVAPYSIPAYISTYVSGYEGPAYDLKFYGEGDDALLLSSGDDGRIQVWQWKEISDAFRNSWSVSVIQET</sequence>
<dbReference type="Gene3D" id="2.130.10.10">
    <property type="entry name" value="YVTN repeat-like/Quinoprotein amine dehydrogenase"/>
    <property type="match status" value="1"/>
</dbReference>
<reference evidence="2 3" key="1">
    <citation type="journal article" date="2021" name="Nat. Plants">
        <title>The Taxus genome provides insights into paclitaxel biosynthesis.</title>
        <authorList>
            <person name="Xiong X."/>
            <person name="Gou J."/>
            <person name="Liao Q."/>
            <person name="Li Y."/>
            <person name="Zhou Q."/>
            <person name="Bi G."/>
            <person name="Li C."/>
            <person name="Du R."/>
            <person name="Wang X."/>
            <person name="Sun T."/>
            <person name="Guo L."/>
            <person name="Liang H."/>
            <person name="Lu P."/>
            <person name="Wu Y."/>
            <person name="Zhang Z."/>
            <person name="Ro D.K."/>
            <person name="Shang Y."/>
            <person name="Huang S."/>
            <person name="Yan J."/>
        </authorList>
    </citation>
    <scope>NUCLEOTIDE SEQUENCE [LARGE SCALE GENOMIC DNA]</scope>
    <source>
        <strain evidence="2">Ta-2019</strain>
    </source>
</reference>
<dbReference type="Proteomes" id="UP000824469">
    <property type="component" value="Unassembled WGS sequence"/>
</dbReference>
<dbReference type="EMBL" id="JAHRHJ020000001">
    <property type="protein sequence ID" value="KAH9330763.1"/>
    <property type="molecule type" value="Genomic_DNA"/>
</dbReference>
<dbReference type="InterPro" id="IPR015943">
    <property type="entry name" value="WD40/YVTN_repeat-like_dom_sf"/>
</dbReference>
<dbReference type="PANTHER" id="PTHR44411:SF1">
    <property type="entry name" value="THO COMPLEX SUBUNIT 6 HOMOLOG"/>
    <property type="match status" value="1"/>
</dbReference>
<organism evidence="2 3">
    <name type="scientific">Taxus chinensis</name>
    <name type="common">Chinese yew</name>
    <name type="synonym">Taxus wallichiana var. chinensis</name>
    <dbReference type="NCBI Taxonomy" id="29808"/>
    <lineage>
        <taxon>Eukaryota</taxon>
        <taxon>Viridiplantae</taxon>
        <taxon>Streptophyta</taxon>
        <taxon>Embryophyta</taxon>
        <taxon>Tracheophyta</taxon>
        <taxon>Spermatophyta</taxon>
        <taxon>Pinopsida</taxon>
        <taxon>Pinidae</taxon>
        <taxon>Conifers II</taxon>
        <taxon>Cupressales</taxon>
        <taxon>Taxaceae</taxon>
        <taxon>Taxus</taxon>
    </lineage>
</organism>
<dbReference type="GO" id="GO:0006406">
    <property type="term" value="P:mRNA export from nucleus"/>
    <property type="evidence" value="ECO:0007669"/>
    <property type="project" value="TreeGrafter"/>
</dbReference>
<dbReference type="AlphaFoldDB" id="A0AA38GYA9"/>
<gene>
    <name evidence="2" type="ORF">KI387_002871</name>
</gene>
<dbReference type="SUPFAM" id="SSF50978">
    <property type="entry name" value="WD40 repeat-like"/>
    <property type="match status" value="1"/>
</dbReference>
<dbReference type="GO" id="GO:0000347">
    <property type="term" value="C:THO complex"/>
    <property type="evidence" value="ECO:0007669"/>
    <property type="project" value="TreeGrafter"/>
</dbReference>
<accession>A0AA38GYA9</accession>
<feature type="non-terminal residue" evidence="2">
    <location>
        <position position="124"/>
    </location>
</feature>
<dbReference type="PANTHER" id="PTHR44411">
    <property type="entry name" value="THO COMPLEX SUBUNIT 6 HOMOLOG"/>
    <property type="match status" value="1"/>
</dbReference>
<name>A0AA38GYA9_TAXCH</name>
<comment type="caution">
    <text evidence="2">The sequence shown here is derived from an EMBL/GenBank/DDBJ whole genome shotgun (WGS) entry which is preliminary data.</text>
</comment>
<dbReference type="InterPro" id="IPR036322">
    <property type="entry name" value="WD40_repeat_dom_sf"/>
</dbReference>
<feature type="non-terminal residue" evidence="2">
    <location>
        <position position="1"/>
    </location>
</feature>
<dbReference type="InterPro" id="IPR042626">
    <property type="entry name" value="THOC6"/>
</dbReference>
<protein>
    <recommendedName>
        <fullName evidence="4">WD-40 repeat family protein</fullName>
    </recommendedName>
</protein>
<proteinExistence type="predicted"/>
<evidence type="ECO:0000313" key="3">
    <source>
        <dbReference type="Proteomes" id="UP000824469"/>
    </source>
</evidence>
<dbReference type="GO" id="GO:0000346">
    <property type="term" value="C:transcription export complex"/>
    <property type="evidence" value="ECO:0007669"/>
    <property type="project" value="TreeGrafter"/>
</dbReference>
<evidence type="ECO:0000313" key="2">
    <source>
        <dbReference type="EMBL" id="KAH9330763.1"/>
    </source>
</evidence>
<evidence type="ECO:0008006" key="4">
    <source>
        <dbReference type="Google" id="ProtNLM"/>
    </source>
</evidence>